<dbReference type="EMBL" id="JANPWB010000003">
    <property type="protein sequence ID" value="KAJ1197015.1"/>
    <property type="molecule type" value="Genomic_DNA"/>
</dbReference>
<accession>A0AAV7V694</accession>
<evidence type="ECO:0000256" key="1">
    <source>
        <dbReference type="SAM" id="MobiDB-lite"/>
    </source>
</evidence>
<sequence length="93" mass="9496">MMLPPAPRPHPGSLPLKRSRGPRQVSGAEPAALPRPGMPASLPPGTCSVPGPLCALGGAGPVSRILGVGIGLKKGRSFEDRRSGIHGVEYLSN</sequence>
<gene>
    <name evidence="2" type="ORF">NDU88_000878</name>
</gene>
<proteinExistence type="predicted"/>
<feature type="compositionally biased region" description="Pro residues" evidence="1">
    <location>
        <begin position="1"/>
        <end position="12"/>
    </location>
</feature>
<keyword evidence="3" id="KW-1185">Reference proteome</keyword>
<comment type="caution">
    <text evidence="2">The sequence shown here is derived from an EMBL/GenBank/DDBJ whole genome shotgun (WGS) entry which is preliminary data.</text>
</comment>
<reference evidence="2" key="1">
    <citation type="journal article" date="2022" name="bioRxiv">
        <title>Sequencing and chromosome-scale assembly of the giantPleurodeles waltlgenome.</title>
        <authorList>
            <person name="Brown T."/>
            <person name="Elewa A."/>
            <person name="Iarovenko S."/>
            <person name="Subramanian E."/>
            <person name="Araus A.J."/>
            <person name="Petzold A."/>
            <person name="Susuki M."/>
            <person name="Suzuki K.-i.T."/>
            <person name="Hayashi T."/>
            <person name="Toyoda A."/>
            <person name="Oliveira C."/>
            <person name="Osipova E."/>
            <person name="Leigh N.D."/>
            <person name="Simon A."/>
            <person name="Yun M.H."/>
        </authorList>
    </citation>
    <scope>NUCLEOTIDE SEQUENCE</scope>
    <source>
        <strain evidence="2">20211129_DDA</strain>
        <tissue evidence="2">Liver</tissue>
    </source>
</reference>
<name>A0AAV7V694_PLEWA</name>
<feature type="region of interest" description="Disordered" evidence="1">
    <location>
        <begin position="1"/>
        <end position="44"/>
    </location>
</feature>
<protein>
    <submittedName>
        <fullName evidence="2">Uncharacterized protein</fullName>
    </submittedName>
</protein>
<organism evidence="2 3">
    <name type="scientific">Pleurodeles waltl</name>
    <name type="common">Iberian ribbed newt</name>
    <dbReference type="NCBI Taxonomy" id="8319"/>
    <lineage>
        <taxon>Eukaryota</taxon>
        <taxon>Metazoa</taxon>
        <taxon>Chordata</taxon>
        <taxon>Craniata</taxon>
        <taxon>Vertebrata</taxon>
        <taxon>Euteleostomi</taxon>
        <taxon>Amphibia</taxon>
        <taxon>Batrachia</taxon>
        <taxon>Caudata</taxon>
        <taxon>Salamandroidea</taxon>
        <taxon>Salamandridae</taxon>
        <taxon>Pleurodelinae</taxon>
        <taxon>Pleurodeles</taxon>
    </lineage>
</organism>
<dbReference type="Proteomes" id="UP001066276">
    <property type="component" value="Chromosome 2_1"/>
</dbReference>
<evidence type="ECO:0000313" key="3">
    <source>
        <dbReference type="Proteomes" id="UP001066276"/>
    </source>
</evidence>
<dbReference type="AlphaFoldDB" id="A0AAV7V694"/>
<evidence type="ECO:0000313" key="2">
    <source>
        <dbReference type="EMBL" id="KAJ1197015.1"/>
    </source>
</evidence>